<comment type="caution">
    <text evidence="3">The sequence shown here is derived from an EMBL/GenBank/DDBJ whole genome shotgun (WGS) entry which is preliminary data.</text>
</comment>
<name>A0A0R3NIQ2_9BRAD</name>
<evidence type="ECO:0000256" key="1">
    <source>
        <dbReference type="SAM" id="MobiDB-lite"/>
    </source>
</evidence>
<dbReference type="AlphaFoldDB" id="A0A0R3NIQ2"/>
<evidence type="ECO:0000256" key="2">
    <source>
        <dbReference type="SAM" id="Phobius"/>
    </source>
</evidence>
<gene>
    <name evidence="3" type="ORF">CQ13_15315</name>
</gene>
<reference evidence="3 4" key="1">
    <citation type="submission" date="2014-03" db="EMBL/GenBank/DDBJ databases">
        <title>Bradyrhizobium valentinum sp. nov., isolated from effective nodules of Lupinus mariae-josephae, a lupine endemic of basic-lime soils in Eastern Spain.</title>
        <authorList>
            <person name="Duran D."/>
            <person name="Rey L."/>
            <person name="Navarro A."/>
            <person name="Busquets A."/>
            <person name="Imperial J."/>
            <person name="Ruiz-Argueso T."/>
        </authorList>
    </citation>
    <scope>NUCLEOTIDE SEQUENCE [LARGE SCALE GENOMIC DNA]</scope>
    <source>
        <strain evidence="3 4">Ro19</strain>
    </source>
</reference>
<feature type="compositionally biased region" description="Polar residues" evidence="1">
    <location>
        <begin position="348"/>
        <end position="364"/>
    </location>
</feature>
<accession>A0A0R3NIQ2</accession>
<feature type="transmembrane region" description="Helical" evidence="2">
    <location>
        <begin position="31"/>
        <end position="54"/>
    </location>
</feature>
<protein>
    <submittedName>
        <fullName evidence="3">Uncharacterized protein</fullName>
    </submittedName>
</protein>
<keyword evidence="4" id="KW-1185">Reference proteome</keyword>
<proteinExistence type="predicted"/>
<evidence type="ECO:0000313" key="3">
    <source>
        <dbReference type="EMBL" id="KRR29718.1"/>
    </source>
</evidence>
<keyword evidence="2" id="KW-1133">Transmembrane helix</keyword>
<keyword evidence="2" id="KW-0472">Membrane</keyword>
<dbReference type="Proteomes" id="UP000052023">
    <property type="component" value="Unassembled WGS sequence"/>
</dbReference>
<dbReference type="EMBL" id="LLYA01000013">
    <property type="protein sequence ID" value="KRR29718.1"/>
    <property type="molecule type" value="Genomic_DNA"/>
</dbReference>
<organism evidence="3 4">
    <name type="scientific">Bradyrhizobium retamae</name>
    <dbReference type="NCBI Taxonomy" id="1300035"/>
    <lineage>
        <taxon>Bacteria</taxon>
        <taxon>Pseudomonadati</taxon>
        <taxon>Pseudomonadota</taxon>
        <taxon>Alphaproteobacteria</taxon>
        <taxon>Hyphomicrobiales</taxon>
        <taxon>Nitrobacteraceae</taxon>
        <taxon>Bradyrhizobium</taxon>
    </lineage>
</organism>
<keyword evidence="2" id="KW-0812">Transmembrane</keyword>
<evidence type="ECO:0000313" key="4">
    <source>
        <dbReference type="Proteomes" id="UP000052023"/>
    </source>
</evidence>
<feature type="region of interest" description="Disordered" evidence="1">
    <location>
        <begin position="341"/>
        <end position="370"/>
    </location>
</feature>
<sequence>MVKAARDQEEIAQCLGWGARIRRALRKANSAVSYVIGLPILTMLGGLLVGYYQYLNAYQEKISARAENDVKAATAAFTEISKKFSQVQMLQQALFINISNALDENVSPDEQVMAAKHAKSISTTYEKAWVTLLENGDVMARSAEIDIDWATDFKRDQITSHYPNSDPLSRTLLAAYDFDCNDNLPKVAPVIREQPPDACEVDGSRHFGIHDFSINVCPKRRISTGSGSSVRVHWYSAKHQVVTMHYCLQVLHQRLAKVRSWALHGEPSPAAAVAFRAERDQLRKEIDVQAARLEAFMGLALFHIEAVRVKYRPVSFACHLPFATPIISRWNDSCTPVQTTPYEGLRTPDSTPSKTPSNAASKQVSAAVPR</sequence>